<evidence type="ECO:0000313" key="6">
    <source>
        <dbReference type="Proteomes" id="UP000799757"/>
    </source>
</evidence>
<keyword evidence="2" id="KW-0689">Ribosomal protein</keyword>
<gene>
    <name evidence="5" type="ORF">K505DRAFT_273188</name>
</gene>
<sequence>MSTMLKPVVPIVRTLMSGTKVGVVVSAGKMSKAVKVRIAGQEWNKKIRKAFPSSKTYLVADPNSSLNEGDVVRIASGWRTSKQIRHVVTSIVAPFGPPVEERPPVLTEEERMKIRIRERLEKDVRSAARGRTTSKLRIKEARKQGLEIPDLESAMRNTKLMEAEDAARLESGGSKNKAPIGHRQTNKEKKKEEREKAGAARKAEAKKQVILQSAT</sequence>
<evidence type="ECO:0000256" key="4">
    <source>
        <dbReference type="SAM" id="MobiDB-lite"/>
    </source>
</evidence>
<dbReference type="OrthoDB" id="274752at2759"/>
<dbReference type="GO" id="GO:0003735">
    <property type="term" value="F:structural constituent of ribosome"/>
    <property type="evidence" value="ECO:0007669"/>
    <property type="project" value="InterPro"/>
</dbReference>
<organism evidence="5 6">
    <name type="scientific">Melanomma pulvis-pyrius CBS 109.77</name>
    <dbReference type="NCBI Taxonomy" id="1314802"/>
    <lineage>
        <taxon>Eukaryota</taxon>
        <taxon>Fungi</taxon>
        <taxon>Dikarya</taxon>
        <taxon>Ascomycota</taxon>
        <taxon>Pezizomycotina</taxon>
        <taxon>Dothideomycetes</taxon>
        <taxon>Pleosporomycetidae</taxon>
        <taxon>Pleosporales</taxon>
        <taxon>Melanommataceae</taxon>
        <taxon>Melanomma</taxon>
    </lineage>
</organism>
<feature type="compositionally biased region" description="Basic and acidic residues" evidence="4">
    <location>
        <begin position="185"/>
        <end position="207"/>
    </location>
</feature>
<evidence type="ECO:0000256" key="2">
    <source>
        <dbReference type="ARBA" id="ARBA00022980"/>
    </source>
</evidence>
<dbReference type="GO" id="GO:0006412">
    <property type="term" value="P:translation"/>
    <property type="evidence" value="ECO:0007669"/>
    <property type="project" value="InterPro"/>
</dbReference>
<evidence type="ECO:0000256" key="1">
    <source>
        <dbReference type="ARBA" id="ARBA00010254"/>
    </source>
</evidence>
<dbReference type="EMBL" id="MU001858">
    <property type="protein sequence ID" value="KAF2795449.1"/>
    <property type="molecule type" value="Genomic_DNA"/>
</dbReference>
<dbReference type="InterPro" id="IPR000266">
    <property type="entry name" value="Ribosomal_uS17"/>
</dbReference>
<dbReference type="Proteomes" id="UP000799757">
    <property type="component" value="Unassembled WGS sequence"/>
</dbReference>
<dbReference type="Gene3D" id="2.40.50.140">
    <property type="entry name" value="Nucleic acid-binding proteins"/>
    <property type="match status" value="1"/>
</dbReference>
<feature type="region of interest" description="Disordered" evidence="4">
    <location>
        <begin position="162"/>
        <end position="215"/>
    </location>
</feature>
<dbReference type="Pfam" id="PF00366">
    <property type="entry name" value="Ribosomal_S17"/>
    <property type="match status" value="1"/>
</dbReference>
<reference evidence="5" key="1">
    <citation type="journal article" date="2020" name="Stud. Mycol.">
        <title>101 Dothideomycetes genomes: a test case for predicting lifestyles and emergence of pathogens.</title>
        <authorList>
            <person name="Haridas S."/>
            <person name="Albert R."/>
            <person name="Binder M."/>
            <person name="Bloem J."/>
            <person name="Labutti K."/>
            <person name="Salamov A."/>
            <person name="Andreopoulos B."/>
            <person name="Baker S."/>
            <person name="Barry K."/>
            <person name="Bills G."/>
            <person name="Bluhm B."/>
            <person name="Cannon C."/>
            <person name="Castanera R."/>
            <person name="Culley D."/>
            <person name="Daum C."/>
            <person name="Ezra D."/>
            <person name="Gonzalez J."/>
            <person name="Henrissat B."/>
            <person name="Kuo A."/>
            <person name="Liang C."/>
            <person name="Lipzen A."/>
            <person name="Lutzoni F."/>
            <person name="Magnuson J."/>
            <person name="Mondo S."/>
            <person name="Nolan M."/>
            <person name="Ohm R."/>
            <person name="Pangilinan J."/>
            <person name="Park H.-J."/>
            <person name="Ramirez L."/>
            <person name="Alfaro M."/>
            <person name="Sun H."/>
            <person name="Tritt A."/>
            <person name="Yoshinaga Y."/>
            <person name="Zwiers L.-H."/>
            <person name="Turgeon B."/>
            <person name="Goodwin S."/>
            <person name="Spatafora J."/>
            <person name="Crous P."/>
            <person name="Grigoriev I."/>
        </authorList>
    </citation>
    <scope>NUCLEOTIDE SEQUENCE</scope>
    <source>
        <strain evidence="5">CBS 109.77</strain>
    </source>
</reference>
<keyword evidence="6" id="KW-1185">Reference proteome</keyword>
<evidence type="ECO:0000256" key="3">
    <source>
        <dbReference type="ARBA" id="ARBA00023274"/>
    </source>
</evidence>
<accession>A0A6A6XG30</accession>
<dbReference type="AlphaFoldDB" id="A0A6A6XG30"/>
<comment type="similarity">
    <text evidence="1">Belongs to the universal ribosomal protein uS17 family.</text>
</comment>
<evidence type="ECO:0000313" key="5">
    <source>
        <dbReference type="EMBL" id="KAF2795449.1"/>
    </source>
</evidence>
<protein>
    <submittedName>
        <fullName evidence="5">Nucleic acid-binding protein</fullName>
    </submittedName>
</protein>
<keyword evidence="3" id="KW-0687">Ribonucleoprotein</keyword>
<dbReference type="GO" id="GO:1990904">
    <property type="term" value="C:ribonucleoprotein complex"/>
    <property type="evidence" value="ECO:0007669"/>
    <property type="project" value="UniProtKB-KW"/>
</dbReference>
<name>A0A6A6XG30_9PLEO</name>
<dbReference type="GO" id="GO:0005840">
    <property type="term" value="C:ribosome"/>
    <property type="evidence" value="ECO:0007669"/>
    <property type="project" value="UniProtKB-KW"/>
</dbReference>
<proteinExistence type="inferred from homology"/>
<dbReference type="SUPFAM" id="SSF50249">
    <property type="entry name" value="Nucleic acid-binding proteins"/>
    <property type="match status" value="1"/>
</dbReference>
<dbReference type="InterPro" id="IPR012340">
    <property type="entry name" value="NA-bd_OB-fold"/>
</dbReference>